<reference evidence="6 7" key="1">
    <citation type="submission" date="2023-07" db="EMBL/GenBank/DDBJ databases">
        <title>Sequencing the genomes of 1000 actinobacteria strains.</title>
        <authorList>
            <person name="Klenk H.-P."/>
        </authorList>
    </citation>
    <scope>NUCLEOTIDE SEQUENCE [LARGE SCALE GENOMIC DNA]</scope>
    <source>
        <strain evidence="6 7">DSM 44711</strain>
    </source>
</reference>
<dbReference type="Proteomes" id="UP001183629">
    <property type="component" value="Unassembled WGS sequence"/>
</dbReference>
<dbReference type="AlphaFoldDB" id="A0AAE3ZW02"/>
<dbReference type="RefSeq" id="WP_310421084.1">
    <property type="nucleotide sequence ID" value="NZ_JAVDYC010000001.1"/>
</dbReference>
<sequence>MADDVCAEPRLRAALGLYLTGALPDAELSAVESHLGTCAVCLADADRLGEAAVMLALLSETDRRELVAEFGTRAGEPAEEHDHHHPPVRVVPAPDAPPAPVRPAADRPRARPGGGTGPGRWRSRRSRLLLAGVGLAVVALLSAGVALGTSMIGGLRQPEPVTLVTNAQGGDVTLSVTVLDADGTVTLEALVTGLTRGELHRFYARDVDGGSHLLTEMTGTGGPIQINAPCPVPIDRLAEFSVTAADGSLVVQAIVDRGASGSGTPD</sequence>
<proteinExistence type="predicted"/>
<comment type="caution">
    <text evidence="6">The sequence shown here is derived from an EMBL/GenBank/DDBJ whole genome shotgun (WGS) entry which is preliminary data.</text>
</comment>
<keyword evidence="1" id="KW-0805">Transcription regulation</keyword>
<accession>A0AAE3ZW02</accession>
<dbReference type="Pfam" id="PF13490">
    <property type="entry name" value="zf-HC2"/>
    <property type="match status" value="1"/>
</dbReference>
<evidence type="ECO:0000256" key="2">
    <source>
        <dbReference type="ARBA" id="ARBA00023163"/>
    </source>
</evidence>
<gene>
    <name evidence="6" type="ORF">J2S44_006202</name>
</gene>
<evidence type="ECO:0000259" key="5">
    <source>
        <dbReference type="Pfam" id="PF13490"/>
    </source>
</evidence>
<evidence type="ECO:0000256" key="3">
    <source>
        <dbReference type="SAM" id="MobiDB-lite"/>
    </source>
</evidence>
<keyword evidence="4" id="KW-0472">Membrane</keyword>
<feature type="region of interest" description="Disordered" evidence="3">
    <location>
        <begin position="75"/>
        <end position="122"/>
    </location>
</feature>
<organism evidence="6 7">
    <name type="scientific">Catenuloplanes niger</name>
    <dbReference type="NCBI Taxonomy" id="587534"/>
    <lineage>
        <taxon>Bacteria</taxon>
        <taxon>Bacillati</taxon>
        <taxon>Actinomycetota</taxon>
        <taxon>Actinomycetes</taxon>
        <taxon>Micromonosporales</taxon>
        <taxon>Micromonosporaceae</taxon>
        <taxon>Catenuloplanes</taxon>
    </lineage>
</organism>
<evidence type="ECO:0000313" key="6">
    <source>
        <dbReference type="EMBL" id="MDR7325952.1"/>
    </source>
</evidence>
<keyword evidence="4" id="KW-0812">Transmembrane</keyword>
<keyword evidence="7" id="KW-1185">Reference proteome</keyword>
<evidence type="ECO:0000256" key="1">
    <source>
        <dbReference type="ARBA" id="ARBA00023015"/>
    </source>
</evidence>
<protein>
    <submittedName>
        <fullName evidence="6">Anti-sigma-YlaC factor YlaD</fullName>
    </submittedName>
</protein>
<feature type="compositionally biased region" description="Basic and acidic residues" evidence="3">
    <location>
        <begin position="76"/>
        <end position="85"/>
    </location>
</feature>
<feature type="domain" description="Putative zinc-finger" evidence="5">
    <location>
        <begin position="12"/>
        <end position="41"/>
    </location>
</feature>
<keyword evidence="4" id="KW-1133">Transmembrane helix</keyword>
<dbReference type="InterPro" id="IPR041916">
    <property type="entry name" value="Anti_sigma_zinc_sf"/>
</dbReference>
<dbReference type="Gene3D" id="1.10.10.1320">
    <property type="entry name" value="Anti-sigma factor, zinc-finger domain"/>
    <property type="match status" value="1"/>
</dbReference>
<dbReference type="InterPro" id="IPR027383">
    <property type="entry name" value="Znf_put"/>
</dbReference>
<keyword evidence="2" id="KW-0804">Transcription</keyword>
<evidence type="ECO:0000256" key="4">
    <source>
        <dbReference type="SAM" id="Phobius"/>
    </source>
</evidence>
<evidence type="ECO:0000313" key="7">
    <source>
        <dbReference type="Proteomes" id="UP001183629"/>
    </source>
</evidence>
<dbReference type="EMBL" id="JAVDYC010000001">
    <property type="protein sequence ID" value="MDR7325952.1"/>
    <property type="molecule type" value="Genomic_DNA"/>
</dbReference>
<feature type="transmembrane region" description="Helical" evidence="4">
    <location>
        <begin position="128"/>
        <end position="152"/>
    </location>
</feature>
<name>A0AAE3ZW02_9ACTN</name>